<dbReference type="InterPro" id="IPR038105">
    <property type="entry name" value="Kif23_Arf-bd_sf"/>
</dbReference>
<keyword evidence="4" id="KW-0963">Cytoplasm</keyword>
<keyword evidence="4" id="KW-0206">Cytoskeleton</keyword>
<feature type="compositionally biased region" description="Basic residues" evidence="8">
    <location>
        <begin position="487"/>
        <end position="499"/>
    </location>
</feature>
<keyword evidence="6" id="KW-0493">Microtubule</keyword>
<comment type="caution">
    <text evidence="5">Lacks conserved residue(s) required for the propagation of feature annotation.</text>
</comment>
<feature type="coiled-coil region" evidence="7">
    <location>
        <begin position="343"/>
        <end position="426"/>
    </location>
</feature>
<reference evidence="11" key="1">
    <citation type="submission" date="2025-08" db="UniProtKB">
        <authorList>
            <consortium name="RefSeq"/>
        </authorList>
    </citation>
    <scope>IDENTIFICATION</scope>
    <source>
        <tissue evidence="11">Testes</tissue>
    </source>
</reference>
<dbReference type="PRINTS" id="PR00380">
    <property type="entry name" value="KINESINHEAVY"/>
</dbReference>
<dbReference type="GeneID" id="100370824"/>
<dbReference type="PROSITE" id="PS00411">
    <property type="entry name" value="KINESIN_MOTOR_1"/>
    <property type="match status" value="1"/>
</dbReference>
<keyword evidence="10" id="KW-1185">Reference proteome</keyword>
<dbReference type="Gene3D" id="3.40.850.10">
    <property type="entry name" value="Kinesin motor domain"/>
    <property type="match status" value="1"/>
</dbReference>
<comment type="similarity">
    <text evidence="5 6">Belongs to the TRAFAC class myosin-kinesin ATPase superfamily. Kinesin family.</text>
</comment>
<evidence type="ECO:0000256" key="3">
    <source>
        <dbReference type="ARBA" id="ARBA00022840"/>
    </source>
</evidence>
<name>A0ABM0GWJ4_SACKO</name>
<dbReference type="InterPro" id="IPR036961">
    <property type="entry name" value="Kinesin_motor_dom_sf"/>
</dbReference>
<dbReference type="InterPro" id="IPR001752">
    <property type="entry name" value="Kinesin_motor_dom"/>
</dbReference>
<dbReference type="Pfam" id="PF00225">
    <property type="entry name" value="Kinesin"/>
    <property type="match status" value="1"/>
</dbReference>
<evidence type="ECO:0000313" key="10">
    <source>
        <dbReference type="Proteomes" id="UP000694865"/>
    </source>
</evidence>
<evidence type="ECO:0000256" key="1">
    <source>
        <dbReference type="ARBA" id="ARBA00004245"/>
    </source>
</evidence>
<dbReference type="InterPro" id="IPR032384">
    <property type="entry name" value="Kif23_Arf-bd"/>
</dbReference>
<dbReference type="InterPro" id="IPR027417">
    <property type="entry name" value="P-loop_NTPase"/>
</dbReference>
<dbReference type="Pfam" id="PF16540">
    <property type="entry name" value="MKLP1_Arf_bdg"/>
    <property type="match status" value="1"/>
</dbReference>
<evidence type="ECO:0000256" key="7">
    <source>
        <dbReference type="SAM" id="Coils"/>
    </source>
</evidence>
<evidence type="ECO:0000313" key="11">
    <source>
        <dbReference type="RefSeq" id="XP_002738904.1"/>
    </source>
</evidence>
<evidence type="ECO:0000256" key="6">
    <source>
        <dbReference type="RuleBase" id="RU000394"/>
    </source>
</evidence>
<keyword evidence="6" id="KW-0505">Motor protein</keyword>
<evidence type="ECO:0000256" key="4">
    <source>
        <dbReference type="ARBA" id="ARBA00023212"/>
    </source>
</evidence>
<dbReference type="Gene3D" id="2.60.40.4330">
    <property type="entry name" value="Kinesin-like protein Kif23, Arf6-interacting domain"/>
    <property type="match status" value="1"/>
</dbReference>
<evidence type="ECO:0000256" key="8">
    <source>
        <dbReference type="SAM" id="MobiDB-lite"/>
    </source>
</evidence>
<feature type="domain" description="Kinesin motor" evidence="9">
    <location>
        <begin position="1"/>
        <end position="244"/>
    </location>
</feature>
<protein>
    <recommendedName>
        <fullName evidence="6">Kinesin-like protein</fullName>
    </recommendedName>
</protein>
<feature type="non-terminal residue" evidence="11">
    <location>
        <position position="1"/>
    </location>
</feature>
<gene>
    <name evidence="11" type="primary">LOC100370824</name>
</gene>
<keyword evidence="2 6" id="KW-0547">Nucleotide-binding</keyword>
<comment type="subcellular location">
    <subcellularLocation>
        <location evidence="1">Cytoplasm</location>
        <location evidence="1">Cytoskeleton</location>
    </subcellularLocation>
</comment>
<sequence length="683" mass="78366">TRLETAARIHDPTRIDQVEEDNNYAVFVSYVEIYNNYVYDLLEDSPLDNFNQRPPQSKVLREDNAHNMYISGCSEIEVKSSDEAYDVFLRGQKRRRVANTQLNRESSRSHSVFNIRLVQAPLDTLGEEVVQDKDHVCISQLSLVDLAGSERSNRTKNSGDRLREAGNINASLMTLRTCIEVLRENQVYGGDKMVPYRDSKVTHLFKNYFDGEGKVRMIVCVNPAAVDYDENLHVMRFAEVTQEVQITRSTTVKFDVGLTPGRRQANQMYKEALSRVQNDENAELPVLPPIPFSWPEFPPLQVTDPSDDTTHRNLITFLIEQIKRRNTVLDDLSRKHSDFRQLVIDFEKEHEDLKNRCSQLESKLASKDKEIQRHEKKIKNLDSTNTMLHRQTQLYEQDLRDLQNQVSQKQRDLNKVRDEKKKVQAAMKGIMESENNRWEKECAKRVKATQIEMQGKIWVKDEKLRQLKEIVGTPNDSDSGVVETTRKPRTAPRPPHTRSKTSGDNKGKTPGRYQSRSPPPVPSRSHIPPVRLKHRRSKSTNSDVWIDHKPGTTLETETVLKPNIKKKKTVAIPKQKDMKADKYILTHQEEDSQGEMETQLIKGDVFQTRGGGHAVQFTDIETLKQESPTSNRKRRSSQPVVAAEEEASSGDWTDVETRCAVGIEGRPGQNTPSVMHTTKRTKH</sequence>
<evidence type="ECO:0000256" key="2">
    <source>
        <dbReference type="ARBA" id="ARBA00022741"/>
    </source>
</evidence>
<dbReference type="InterPro" id="IPR019821">
    <property type="entry name" value="Kinesin_motor_CS"/>
</dbReference>
<dbReference type="PANTHER" id="PTHR24115:SF600">
    <property type="entry name" value="KINESIN-LIKE PROTEIN KIF23"/>
    <property type="match status" value="1"/>
</dbReference>
<evidence type="ECO:0000256" key="5">
    <source>
        <dbReference type="PROSITE-ProRule" id="PRU00283"/>
    </source>
</evidence>
<dbReference type="InterPro" id="IPR027640">
    <property type="entry name" value="Kinesin-like_fam"/>
</dbReference>
<keyword evidence="7" id="KW-0175">Coiled coil</keyword>
<evidence type="ECO:0000259" key="9">
    <source>
        <dbReference type="PROSITE" id="PS50067"/>
    </source>
</evidence>
<dbReference type="SMART" id="SM00129">
    <property type="entry name" value="KISc"/>
    <property type="match status" value="1"/>
</dbReference>
<dbReference type="Gene3D" id="1.10.287.1490">
    <property type="match status" value="1"/>
</dbReference>
<dbReference type="RefSeq" id="XP_002738904.1">
    <property type="nucleotide sequence ID" value="XM_002738858.2"/>
</dbReference>
<dbReference type="Proteomes" id="UP000694865">
    <property type="component" value="Unplaced"/>
</dbReference>
<dbReference type="PANTHER" id="PTHR24115">
    <property type="entry name" value="KINESIN-RELATED"/>
    <property type="match status" value="1"/>
</dbReference>
<organism evidence="10 11">
    <name type="scientific">Saccoglossus kowalevskii</name>
    <name type="common">Acorn worm</name>
    <dbReference type="NCBI Taxonomy" id="10224"/>
    <lineage>
        <taxon>Eukaryota</taxon>
        <taxon>Metazoa</taxon>
        <taxon>Hemichordata</taxon>
        <taxon>Enteropneusta</taxon>
        <taxon>Harrimaniidae</taxon>
        <taxon>Saccoglossus</taxon>
    </lineage>
</organism>
<feature type="region of interest" description="Disordered" evidence="8">
    <location>
        <begin position="624"/>
        <end position="683"/>
    </location>
</feature>
<proteinExistence type="inferred from homology"/>
<feature type="region of interest" description="Disordered" evidence="8">
    <location>
        <begin position="470"/>
        <end position="547"/>
    </location>
</feature>
<accession>A0ABM0GWJ4</accession>
<dbReference type="PROSITE" id="PS50067">
    <property type="entry name" value="KINESIN_MOTOR_2"/>
    <property type="match status" value="1"/>
</dbReference>
<keyword evidence="3 6" id="KW-0067">ATP-binding</keyword>
<dbReference type="SUPFAM" id="SSF52540">
    <property type="entry name" value="P-loop containing nucleoside triphosphate hydrolases"/>
    <property type="match status" value="1"/>
</dbReference>